<dbReference type="EMBL" id="CAJVPY010073960">
    <property type="protein sequence ID" value="CAG8829827.1"/>
    <property type="molecule type" value="Genomic_DNA"/>
</dbReference>
<feature type="non-terminal residue" evidence="2">
    <location>
        <position position="1"/>
    </location>
</feature>
<proteinExistence type="predicted"/>
<evidence type="ECO:0000313" key="3">
    <source>
        <dbReference type="Proteomes" id="UP000789405"/>
    </source>
</evidence>
<feature type="non-terminal residue" evidence="2">
    <location>
        <position position="47"/>
    </location>
</feature>
<evidence type="ECO:0000256" key="1">
    <source>
        <dbReference type="SAM" id="MobiDB-lite"/>
    </source>
</evidence>
<protein>
    <submittedName>
        <fullName evidence="2">14097_t:CDS:1</fullName>
    </submittedName>
</protein>
<feature type="compositionally biased region" description="Basic and acidic residues" evidence="1">
    <location>
        <begin position="1"/>
        <end position="17"/>
    </location>
</feature>
<organism evidence="2 3">
    <name type="scientific">Dentiscutata erythropus</name>
    <dbReference type="NCBI Taxonomy" id="1348616"/>
    <lineage>
        <taxon>Eukaryota</taxon>
        <taxon>Fungi</taxon>
        <taxon>Fungi incertae sedis</taxon>
        <taxon>Mucoromycota</taxon>
        <taxon>Glomeromycotina</taxon>
        <taxon>Glomeromycetes</taxon>
        <taxon>Diversisporales</taxon>
        <taxon>Gigasporaceae</taxon>
        <taxon>Dentiscutata</taxon>
    </lineage>
</organism>
<reference evidence="2" key="1">
    <citation type="submission" date="2021-06" db="EMBL/GenBank/DDBJ databases">
        <authorList>
            <person name="Kallberg Y."/>
            <person name="Tangrot J."/>
            <person name="Rosling A."/>
        </authorList>
    </citation>
    <scope>NUCLEOTIDE SEQUENCE</scope>
    <source>
        <strain evidence="2">MA453B</strain>
    </source>
</reference>
<dbReference type="OrthoDB" id="1925287at2759"/>
<comment type="caution">
    <text evidence="2">The sequence shown here is derived from an EMBL/GenBank/DDBJ whole genome shotgun (WGS) entry which is preliminary data.</text>
</comment>
<accession>A0A9N9PKL5</accession>
<feature type="region of interest" description="Disordered" evidence="1">
    <location>
        <begin position="1"/>
        <end position="30"/>
    </location>
</feature>
<name>A0A9N9PKL5_9GLOM</name>
<sequence>EQDGEKDHTTKSQHKQEPPNLYVSKTPTEARGHTSYLTFATFLPILD</sequence>
<dbReference type="Proteomes" id="UP000789405">
    <property type="component" value="Unassembled WGS sequence"/>
</dbReference>
<evidence type="ECO:0000313" key="2">
    <source>
        <dbReference type="EMBL" id="CAG8829827.1"/>
    </source>
</evidence>
<keyword evidence="3" id="KW-1185">Reference proteome</keyword>
<gene>
    <name evidence="2" type="ORF">DERYTH_LOCUS28764</name>
</gene>
<dbReference type="AlphaFoldDB" id="A0A9N9PKL5"/>